<keyword evidence="2" id="KW-0378">Hydrolase</keyword>
<dbReference type="Gene3D" id="3.30.1370.10">
    <property type="entry name" value="K Homology domain, type 1"/>
    <property type="match status" value="1"/>
</dbReference>
<feature type="region of interest" description="Disordered" evidence="4">
    <location>
        <begin position="189"/>
        <end position="208"/>
    </location>
</feature>
<dbReference type="InterPro" id="IPR004087">
    <property type="entry name" value="KH_dom"/>
</dbReference>
<organism evidence="6 7">
    <name type="scientific">Chrysochromulina tobinii</name>
    <dbReference type="NCBI Taxonomy" id="1460289"/>
    <lineage>
        <taxon>Eukaryota</taxon>
        <taxon>Haptista</taxon>
        <taxon>Haptophyta</taxon>
        <taxon>Prymnesiophyceae</taxon>
        <taxon>Prymnesiales</taxon>
        <taxon>Chrysochromulinaceae</taxon>
        <taxon>Chrysochromulina</taxon>
    </lineage>
</organism>
<dbReference type="InterPro" id="IPR036397">
    <property type="entry name" value="RNaseH_sf"/>
</dbReference>
<dbReference type="InterPro" id="IPR004088">
    <property type="entry name" value="KH_dom_type_1"/>
</dbReference>
<dbReference type="SUPFAM" id="SSF53098">
    <property type="entry name" value="Ribonuclease H-like"/>
    <property type="match status" value="1"/>
</dbReference>
<dbReference type="InterPro" id="IPR012337">
    <property type="entry name" value="RNaseH-like_sf"/>
</dbReference>
<dbReference type="SUPFAM" id="SSF54791">
    <property type="entry name" value="Eukaryotic type KH-domain (KH-domain type I)"/>
    <property type="match status" value="1"/>
</dbReference>
<protein>
    <recommendedName>
        <fullName evidence="5">K Homology domain-containing protein</fullName>
    </recommendedName>
</protein>
<dbReference type="Gene3D" id="3.30.420.10">
    <property type="entry name" value="Ribonuclease H-like superfamily/Ribonuclease H"/>
    <property type="match status" value="1"/>
</dbReference>
<proteinExistence type="predicted"/>
<sequence length="341" mass="37369">MIERRADGVRLPVSAALICYDLSPRQPQRVLFSGLVDPSDFDREWLSGPMAYDYKERWVGLDYMALRAARERGEMTPVRDLQRLVQKHMHSATYLVGHSLSGDLKVLRLHGPELEARVVDTQALYPLPAGVGHARLKALVEDMLPAEAWRHFQAVGAAHPPDQDANAALELVTRELELLLEQPQRRIGMWSNSDGSGGNRGGCSKRPITANDSRAIRTLLVAESDVGRLIGKKGSKIEQLRADSGAQLELLSQAESHTRGGSTDDTKRVLRIEAPDWATLDRACALIHASVLVPPVVAGMEHLTQTPADDVAAVVQGSARYEEDRVSTSVRSCGPSRAKTL</sequence>
<dbReference type="SMART" id="SM00322">
    <property type="entry name" value="KH"/>
    <property type="match status" value="1"/>
</dbReference>
<evidence type="ECO:0000256" key="4">
    <source>
        <dbReference type="SAM" id="MobiDB-lite"/>
    </source>
</evidence>
<dbReference type="OrthoDB" id="206335at2759"/>
<evidence type="ECO:0000313" key="7">
    <source>
        <dbReference type="Proteomes" id="UP000037460"/>
    </source>
</evidence>
<keyword evidence="7" id="KW-1185">Reference proteome</keyword>
<evidence type="ECO:0000313" key="6">
    <source>
        <dbReference type="EMBL" id="KOO35824.1"/>
    </source>
</evidence>
<dbReference type="GO" id="GO:0003723">
    <property type="term" value="F:RNA binding"/>
    <property type="evidence" value="ECO:0007669"/>
    <property type="project" value="UniProtKB-UniRule"/>
</dbReference>
<dbReference type="GO" id="GO:0004527">
    <property type="term" value="F:exonuclease activity"/>
    <property type="evidence" value="ECO:0007669"/>
    <property type="project" value="InterPro"/>
</dbReference>
<dbReference type="InterPro" id="IPR036612">
    <property type="entry name" value="KH_dom_type_1_sf"/>
</dbReference>
<reference evidence="7" key="1">
    <citation type="journal article" date="2015" name="PLoS Genet.">
        <title>Genome Sequence and Transcriptome Analyses of Chrysochromulina tobin: Metabolic Tools for Enhanced Algal Fitness in the Prominent Order Prymnesiales (Haptophyceae).</title>
        <authorList>
            <person name="Hovde B.T."/>
            <person name="Deodato C.R."/>
            <person name="Hunsperger H.M."/>
            <person name="Ryken S.A."/>
            <person name="Yost W."/>
            <person name="Jha R.K."/>
            <person name="Patterson J."/>
            <person name="Monnat R.J. Jr."/>
            <person name="Barlow S.B."/>
            <person name="Starkenburg S.R."/>
            <person name="Cattolico R.A."/>
        </authorList>
    </citation>
    <scope>NUCLEOTIDE SEQUENCE</scope>
    <source>
        <strain evidence="7">CCMP291</strain>
    </source>
</reference>
<feature type="domain" description="K Homology" evidence="5">
    <location>
        <begin position="213"/>
        <end position="292"/>
    </location>
</feature>
<dbReference type="Proteomes" id="UP000037460">
    <property type="component" value="Unassembled WGS sequence"/>
</dbReference>
<comment type="caution">
    <text evidence="6">The sequence shown here is derived from an EMBL/GenBank/DDBJ whole genome shotgun (WGS) entry which is preliminary data.</text>
</comment>
<dbReference type="GO" id="GO:0005634">
    <property type="term" value="C:nucleus"/>
    <property type="evidence" value="ECO:0007669"/>
    <property type="project" value="TreeGrafter"/>
</dbReference>
<dbReference type="AlphaFoldDB" id="A0A0M0KAK1"/>
<dbReference type="PANTHER" id="PTHR12801">
    <property type="entry name" value="RNA EXONUCLEASE REXO1 / RECO3 FAMILY MEMBER-RELATED"/>
    <property type="match status" value="1"/>
</dbReference>
<dbReference type="InterPro" id="IPR047021">
    <property type="entry name" value="REXO1/3/4-like"/>
</dbReference>
<evidence type="ECO:0000259" key="5">
    <source>
        <dbReference type="SMART" id="SM00322"/>
    </source>
</evidence>
<accession>A0A0M0KAK1</accession>
<dbReference type="EMBL" id="JWZX01000738">
    <property type="protein sequence ID" value="KOO35824.1"/>
    <property type="molecule type" value="Genomic_DNA"/>
</dbReference>
<evidence type="ECO:0000256" key="1">
    <source>
        <dbReference type="ARBA" id="ARBA00022722"/>
    </source>
</evidence>
<dbReference type="PROSITE" id="PS50084">
    <property type="entry name" value="KH_TYPE_1"/>
    <property type="match status" value="1"/>
</dbReference>
<keyword evidence="3" id="KW-0694">RNA-binding</keyword>
<keyword evidence="1" id="KW-0540">Nuclease</keyword>
<gene>
    <name evidence="6" type="ORF">Ctob_010939</name>
</gene>
<dbReference type="Pfam" id="PF00013">
    <property type="entry name" value="KH_1"/>
    <property type="match status" value="1"/>
</dbReference>
<evidence type="ECO:0000256" key="2">
    <source>
        <dbReference type="ARBA" id="ARBA00022801"/>
    </source>
</evidence>
<name>A0A0M0KAK1_9EUKA</name>
<evidence type="ECO:0000256" key="3">
    <source>
        <dbReference type="PROSITE-ProRule" id="PRU00117"/>
    </source>
</evidence>